<organism evidence="2 3">
    <name type="scientific">Alternaria alternata</name>
    <name type="common">Alternaria rot fungus</name>
    <name type="synonym">Torula alternata</name>
    <dbReference type="NCBI Taxonomy" id="5599"/>
    <lineage>
        <taxon>Eukaryota</taxon>
        <taxon>Fungi</taxon>
        <taxon>Dikarya</taxon>
        <taxon>Ascomycota</taxon>
        <taxon>Pezizomycotina</taxon>
        <taxon>Dothideomycetes</taxon>
        <taxon>Pleosporomycetidae</taxon>
        <taxon>Pleosporales</taxon>
        <taxon>Pleosporineae</taxon>
        <taxon>Pleosporaceae</taxon>
        <taxon>Alternaria</taxon>
        <taxon>Alternaria sect. Alternaria</taxon>
        <taxon>Alternaria alternata complex</taxon>
    </lineage>
</organism>
<gene>
    <name evidence="2" type="ORF">CC77DRAFT_1061196</name>
</gene>
<name>A0A177DMK8_ALTAL</name>
<dbReference type="KEGG" id="aalt:CC77DRAFT_1061196"/>
<dbReference type="RefSeq" id="XP_018386038.1">
    <property type="nucleotide sequence ID" value="XM_018528400.1"/>
</dbReference>
<reference evidence="2 3" key="1">
    <citation type="submission" date="2016-05" db="EMBL/GenBank/DDBJ databases">
        <title>Comparative analysis of secretome profiles of manganese(II)-oxidizing ascomycete fungi.</title>
        <authorList>
            <consortium name="DOE Joint Genome Institute"/>
            <person name="Zeiner C.A."/>
            <person name="Purvine S.O."/>
            <person name="Zink E.M."/>
            <person name="Wu S."/>
            <person name="Pasa-Tolic L."/>
            <person name="Chaput D.L."/>
            <person name="Haridas S."/>
            <person name="Grigoriev I.V."/>
            <person name="Santelli C.M."/>
            <person name="Hansel C.M."/>
        </authorList>
    </citation>
    <scope>NUCLEOTIDE SEQUENCE [LARGE SCALE GENOMIC DNA]</scope>
    <source>
        <strain evidence="2 3">SRC1lrK2f</strain>
    </source>
</reference>
<proteinExistence type="predicted"/>
<sequence length="129" mass="14632">MEHQQHYFAGQEAFPPPLPNHLCPSYSPALTTMEQFTADLLRMDEEHLKHRKPSTPGIPSTPETPSTPEVPSPSEIPSVPEVPSPSRKPSEITFFPDDELPSDYTIWGTMRTWYRRLSRRSSRGSDVSL</sequence>
<evidence type="ECO:0000313" key="3">
    <source>
        <dbReference type="Proteomes" id="UP000077248"/>
    </source>
</evidence>
<feature type="region of interest" description="Disordered" evidence="1">
    <location>
        <begin position="44"/>
        <end position="100"/>
    </location>
</feature>
<dbReference type="OMA" id="QEAFPPP"/>
<feature type="compositionally biased region" description="Low complexity" evidence="1">
    <location>
        <begin position="54"/>
        <end position="85"/>
    </location>
</feature>
<accession>A0A177DMK8</accession>
<keyword evidence="3" id="KW-1185">Reference proteome</keyword>
<dbReference type="GeneID" id="29113994"/>
<evidence type="ECO:0000256" key="1">
    <source>
        <dbReference type="SAM" id="MobiDB-lite"/>
    </source>
</evidence>
<dbReference type="AlphaFoldDB" id="A0A177DMK8"/>
<feature type="region of interest" description="Disordered" evidence="1">
    <location>
        <begin position="1"/>
        <end position="21"/>
    </location>
</feature>
<dbReference type="Proteomes" id="UP000077248">
    <property type="component" value="Unassembled WGS sequence"/>
</dbReference>
<dbReference type="EMBL" id="KV441478">
    <property type="protein sequence ID" value="OAG20617.1"/>
    <property type="molecule type" value="Genomic_DNA"/>
</dbReference>
<protein>
    <submittedName>
        <fullName evidence="2">Uncharacterized protein</fullName>
    </submittedName>
</protein>
<dbReference type="VEuPathDB" id="FungiDB:CC77DRAFT_1061196"/>
<evidence type="ECO:0000313" key="2">
    <source>
        <dbReference type="EMBL" id="OAG20617.1"/>
    </source>
</evidence>